<dbReference type="Pfam" id="PF17289">
    <property type="entry name" value="Terminase_6C"/>
    <property type="match status" value="1"/>
</dbReference>
<keyword evidence="4" id="KW-1185">Reference proteome</keyword>
<dbReference type="RefSeq" id="WP_260559063.1">
    <property type="nucleotide sequence ID" value="NZ_CP104213.1"/>
</dbReference>
<dbReference type="InterPro" id="IPR027417">
    <property type="entry name" value="P-loop_NTPase"/>
</dbReference>
<reference evidence="3" key="1">
    <citation type="submission" date="2022-09" db="EMBL/GenBank/DDBJ databases">
        <title>genome sequence of Deinococcus rubellus.</title>
        <authorList>
            <person name="Srinivasan S."/>
        </authorList>
    </citation>
    <scope>NUCLEOTIDE SEQUENCE</scope>
    <source>
        <strain evidence="3">Ant6</strain>
    </source>
</reference>
<dbReference type="EMBL" id="CP104213">
    <property type="protein sequence ID" value="UWX62768.1"/>
    <property type="molecule type" value="Genomic_DNA"/>
</dbReference>
<keyword evidence="1" id="KW-1188">Viral release from host cell</keyword>
<dbReference type="Gene3D" id="3.30.420.240">
    <property type="match status" value="1"/>
</dbReference>
<evidence type="ECO:0000313" key="3">
    <source>
        <dbReference type="EMBL" id="UWX62768.1"/>
    </source>
</evidence>
<name>A0ABY5YG07_9DEIO</name>
<evidence type="ECO:0000259" key="2">
    <source>
        <dbReference type="Pfam" id="PF17289"/>
    </source>
</evidence>
<dbReference type="Proteomes" id="UP001060261">
    <property type="component" value="Chromosome"/>
</dbReference>
<feature type="domain" description="Terminase large subunit gp17-like C-terminal" evidence="2">
    <location>
        <begin position="240"/>
        <end position="379"/>
    </location>
</feature>
<organism evidence="3 4">
    <name type="scientific">Deinococcus rubellus</name>
    <dbReference type="NCBI Taxonomy" id="1889240"/>
    <lineage>
        <taxon>Bacteria</taxon>
        <taxon>Thermotogati</taxon>
        <taxon>Deinococcota</taxon>
        <taxon>Deinococci</taxon>
        <taxon>Deinococcales</taxon>
        <taxon>Deinococcaceae</taxon>
        <taxon>Deinococcus</taxon>
    </lineage>
</organism>
<gene>
    <name evidence="3" type="ORF">N0D28_08275</name>
</gene>
<accession>A0ABY5YG07</accession>
<sequence length="406" mass="44860">MQMHAALDDPQTRRLVCLYGRRAGKTHGARFESIYQALQPPDQFGPPLVYVVSDTYAHAKALFMAAMVECTTKLAPLVDKVSLSELTLRFKTGAVIQAKSADNPASLAGDGVKFAIIDESGFVPNYAVEVLMPALSERRGQALAIGTPDYPNWYRDWFYAGQSGQEGQRSLQLPTSINPYFPSEELERLERTMPERLFRKYFLAEFVDDEGALFKRELLAARLILPAPEDPQADHSYVAGVDLGRAVDYTVVSILDSSVTPARQVKLARWRGETWERSVSRVAALLRQYNNARATVDATGLGDPVFELLRKEYDNATAFKFTAQSKPPLVEGLALALERGMVNLLADEAQRGEMAAFQAKSTATGVRYEAPSGLHDDIVIANALAVKSLLYQPPELFIPGTYSQSF</sequence>
<evidence type="ECO:0000256" key="1">
    <source>
        <dbReference type="ARBA" id="ARBA00022612"/>
    </source>
</evidence>
<dbReference type="InterPro" id="IPR035421">
    <property type="entry name" value="Terminase_6C"/>
</dbReference>
<dbReference type="Pfam" id="PF03237">
    <property type="entry name" value="Terminase_6N"/>
    <property type="match status" value="1"/>
</dbReference>
<proteinExistence type="predicted"/>
<evidence type="ECO:0000313" key="4">
    <source>
        <dbReference type="Proteomes" id="UP001060261"/>
    </source>
</evidence>
<protein>
    <recommendedName>
        <fullName evidence="2">Terminase large subunit gp17-like C-terminal domain-containing protein</fullName>
    </recommendedName>
</protein>
<dbReference type="Gene3D" id="3.40.50.300">
    <property type="entry name" value="P-loop containing nucleotide triphosphate hydrolases"/>
    <property type="match status" value="1"/>
</dbReference>